<feature type="region of interest" description="Disordered" evidence="1">
    <location>
        <begin position="1"/>
        <end position="22"/>
    </location>
</feature>
<dbReference type="Proteomes" id="UP000077315">
    <property type="component" value="Unassembled WGS sequence"/>
</dbReference>
<feature type="compositionally biased region" description="Acidic residues" evidence="1">
    <location>
        <begin position="13"/>
        <end position="22"/>
    </location>
</feature>
<keyword evidence="4" id="KW-0238">DNA-binding</keyword>
<dbReference type="InterPro" id="IPR001005">
    <property type="entry name" value="SANT/Myb"/>
</dbReference>
<dbReference type="GeneID" id="29002029"/>
<evidence type="ECO:0000259" key="2">
    <source>
        <dbReference type="PROSITE" id="PS50090"/>
    </source>
</evidence>
<dbReference type="InterPro" id="IPR009057">
    <property type="entry name" value="Homeodomain-like_sf"/>
</dbReference>
<feature type="domain" description="Myb-like" evidence="2">
    <location>
        <begin position="315"/>
        <end position="365"/>
    </location>
</feature>
<protein>
    <submittedName>
        <fullName evidence="4">Homeodomain-like DNA binding domain-containing transcription factor</fullName>
    </submittedName>
</protein>
<feature type="compositionally biased region" description="Basic and acidic residues" evidence="1">
    <location>
        <begin position="193"/>
        <end position="203"/>
    </location>
</feature>
<dbReference type="CDD" id="cd11660">
    <property type="entry name" value="SANT_TRF"/>
    <property type="match status" value="1"/>
</dbReference>
<proteinExistence type="predicted"/>
<feature type="compositionally biased region" description="Polar residues" evidence="1">
    <location>
        <begin position="236"/>
        <end position="245"/>
    </location>
</feature>
<feature type="region of interest" description="Disordered" evidence="1">
    <location>
        <begin position="102"/>
        <end position="259"/>
    </location>
</feature>
<feature type="compositionally biased region" description="Low complexity" evidence="1">
    <location>
        <begin position="246"/>
        <end position="259"/>
    </location>
</feature>
<dbReference type="OrthoDB" id="3366990at2759"/>
<evidence type="ECO:0000313" key="5">
    <source>
        <dbReference type="Proteomes" id="UP000077315"/>
    </source>
</evidence>
<dbReference type="Pfam" id="PF00249">
    <property type="entry name" value="Myb_DNA-binding"/>
    <property type="match status" value="1"/>
</dbReference>
<feature type="domain" description="HTH myb-type" evidence="3">
    <location>
        <begin position="320"/>
        <end position="375"/>
    </location>
</feature>
<name>A0A167KQ89_PHYB8</name>
<organism evidence="4 5">
    <name type="scientific">Phycomyces blakesleeanus (strain ATCC 8743b / DSM 1359 / FGSC 10004 / NBRC 33097 / NRRL 1555)</name>
    <dbReference type="NCBI Taxonomy" id="763407"/>
    <lineage>
        <taxon>Eukaryota</taxon>
        <taxon>Fungi</taxon>
        <taxon>Fungi incertae sedis</taxon>
        <taxon>Mucoromycota</taxon>
        <taxon>Mucoromycotina</taxon>
        <taxon>Mucoromycetes</taxon>
        <taxon>Mucorales</taxon>
        <taxon>Phycomycetaceae</taxon>
        <taxon>Phycomyces</taxon>
    </lineage>
</organism>
<evidence type="ECO:0000313" key="4">
    <source>
        <dbReference type="EMBL" id="OAD68627.1"/>
    </source>
</evidence>
<feature type="compositionally biased region" description="Basic and acidic residues" evidence="1">
    <location>
        <begin position="139"/>
        <end position="149"/>
    </location>
</feature>
<dbReference type="SMART" id="SM00717">
    <property type="entry name" value="SANT"/>
    <property type="match status" value="1"/>
</dbReference>
<dbReference type="GO" id="GO:0003677">
    <property type="term" value="F:DNA binding"/>
    <property type="evidence" value="ECO:0007669"/>
    <property type="project" value="UniProtKB-KW"/>
</dbReference>
<dbReference type="EMBL" id="KV440994">
    <property type="protein sequence ID" value="OAD68627.1"/>
    <property type="molecule type" value="Genomic_DNA"/>
</dbReference>
<feature type="compositionally biased region" description="Low complexity" evidence="1">
    <location>
        <begin position="218"/>
        <end position="235"/>
    </location>
</feature>
<dbReference type="PROSITE" id="PS51294">
    <property type="entry name" value="HTH_MYB"/>
    <property type="match status" value="1"/>
</dbReference>
<dbReference type="InterPro" id="IPR017930">
    <property type="entry name" value="Myb_dom"/>
</dbReference>
<accession>A0A167KQ89</accession>
<feature type="compositionally biased region" description="Acidic residues" evidence="1">
    <location>
        <begin position="150"/>
        <end position="160"/>
    </location>
</feature>
<evidence type="ECO:0000256" key="1">
    <source>
        <dbReference type="SAM" id="MobiDB-lite"/>
    </source>
</evidence>
<keyword evidence="4" id="KW-0371">Homeobox</keyword>
<dbReference type="AlphaFoldDB" id="A0A167KQ89"/>
<feature type="region of interest" description="Disordered" evidence="1">
    <location>
        <begin position="35"/>
        <end position="80"/>
    </location>
</feature>
<dbReference type="Gene3D" id="1.10.10.60">
    <property type="entry name" value="Homeodomain-like"/>
    <property type="match status" value="1"/>
</dbReference>
<gene>
    <name evidence="4" type="ORF">PHYBLDRAFT_63467</name>
</gene>
<dbReference type="VEuPathDB" id="FungiDB:PHYBLDRAFT_63467"/>
<evidence type="ECO:0000259" key="3">
    <source>
        <dbReference type="PROSITE" id="PS51294"/>
    </source>
</evidence>
<sequence length="391" mass="44249">MSHLYKNLTLDSSDSDEDSVYESAVEDVLDNVNSNVQLKKRSEKNEKPKAKARRGRPFRVGMSNRERIQPSIPKPITRVEPLEESEPLKFSFFSEKTGGTILSASDVGFSDSEESYDYPTNSSTTKPDKHKSIIFNIKQEQKEEHKQEKDEEYELEESDNDVEKSIKNKPLSSESKRRRSTTPTGNLMYLDAQDPKKRIREDNQLPIPVPYNPEISENTSNDSSKLSTKLLSQTSIGESSDSNITSNHPTSSNLSSNSRSLPASFLSGAKKTIKVPSKHSFYSDDEDVELKEIDLFPMRSTPSDACKVLSRRSMDSSGYRAFWTPEEEIALEEGLKIHGAGNWVEIKAEFPEALLNRNPTQLKDKVRTEHLKRKRLGLPLGIYKATGRKKQ</sequence>
<dbReference type="SUPFAM" id="SSF46689">
    <property type="entry name" value="Homeodomain-like"/>
    <property type="match status" value="1"/>
</dbReference>
<dbReference type="RefSeq" id="XP_018286667.1">
    <property type="nucleotide sequence ID" value="XM_018441123.1"/>
</dbReference>
<dbReference type="InParanoid" id="A0A167KQ89"/>
<reference evidence="5" key="1">
    <citation type="submission" date="2015-06" db="EMBL/GenBank/DDBJ databases">
        <title>Expansion of signal transduction pathways in fungi by whole-genome duplication.</title>
        <authorList>
            <consortium name="DOE Joint Genome Institute"/>
            <person name="Corrochano L.M."/>
            <person name="Kuo A."/>
            <person name="Marcet-Houben M."/>
            <person name="Polaino S."/>
            <person name="Salamov A."/>
            <person name="Villalobos J.M."/>
            <person name="Alvarez M.I."/>
            <person name="Avalos J."/>
            <person name="Benito E.P."/>
            <person name="Benoit I."/>
            <person name="Burger G."/>
            <person name="Camino L.P."/>
            <person name="Canovas D."/>
            <person name="Cerda-Olmedo E."/>
            <person name="Cheng J.-F."/>
            <person name="Dominguez A."/>
            <person name="Elias M."/>
            <person name="Eslava A.P."/>
            <person name="Glaser F."/>
            <person name="Grimwood J."/>
            <person name="Gutierrez G."/>
            <person name="Heitman J."/>
            <person name="Henrissat B."/>
            <person name="Iturriaga E.A."/>
            <person name="Lang B.F."/>
            <person name="Lavin J.L."/>
            <person name="Lee S."/>
            <person name="Li W."/>
            <person name="Lindquist E."/>
            <person name="Lopez-Garcia S."/>
            <person name="Luque E.M."/>
            <person name="Marcos A.T."/>
            <person name="Martin J."/>
            <person name="McCluskey K."/>
            <person name="Medina H.R."/>
            <person name="Miralles-Duran A."/>
            <person name="Miyazaki A."/>
            <person name="Munoz-Torres E."/>
            <person name="Oguiza J.A."/>
            <person name="Ohm R."/>
            <person name="Olmedo M."/>
            <person name="Orejas M."/>
            <person name="Ortiz-Castellanos L."/>
            <person name="Pisabarro A.G."/>
            <person name="Rodriguez-Romero J."/>
            <person name="Ruiz-Herrera J."/>
            <person name="Ruiz-Vazquez R."/>
            <person name="Sanz C."/>
            <person name="Schackwitz W."/>
            <person name="Schmutz J."/>
            <person name="Shahriari M."/>
            <person name="Shelest E."/>
            <person name="Silva-Franco F."/>
            <person name="Soanes D."/>
            <person name="Syed K."/>
            <person name="Tagua V.G."/>
            <person name="Talbot N.J."/>
            <person name="Thon M."/>
            <person name="De vries R.P."/>
            <person name="Wiebenga A."/>
            <person name="Yadav J.S."/>
            <person name="Braun E.L."/>
            <person name="Baker S."/>
            <person name="Garre V."/>
            <person name="Horwitz B."/>
            <person name="Torres-Martinez S."/>
            <person name="Idnurm A."/>
            <person name="Herrera-Estrella A."/>
            <person name="Gabaldon T."/>
            <person name="Grigoriev I.V."/>
        </authorList>
    </citation>
    <scope>NUCLEOTIDE SEQUENCE [LARGE SCALE GENOMIC DNA]</scope>
    <source>
        <strain evidence="5">NRRL 1555(-)</strain>
    </source>
</reference>
<keyword evidence="5" id="KW-1185">Reference proteome</keyword>
<dbReference type="PROSITE" id="PS50090">
    <property type="entry name" value="MYB_LIKE"/>
    <property type="match status" value="1"/>
</dbReference>